<dbReference type="REBASE" id="292501">
    <property type="entry name" value="Dsa435ORF5385P"/>
</dbReference>
<protein>
    <submittedName>
        <fullName evidence="1">DUF4928 domain-containing protein</fullName>
    </submittedName>
</protein>
<keyword evidence="2" id="KW-1185">Reference proteome</keyword>
<evidence type="ECO:0000313" key="2">
    <source>
        <dbReference type="Proteomes" id="UP000271256"/>
    </source>
</evidence>
<dbReference type="EMBL" id="RBWE01000001">
    <property type="protein sequence ID" value="RKO66433.1"/>
    <property type="molecule type" value="Genomic_DNA"/>
</dbReference>
<evidence type="ECO:0000313" key="1">
    <source>
        <dbReference type="EMBL" id="RKO66433.1"/>
    </source>
</evidence>
<dbReference type="Pfam" id="PF16280">
    <property type="entry name" value="DUF4928"/>
    <property type="match status" value="1"/>
</dbReference>
<gene>
    <name evidence="1" type="ORF">D7024_05390</name>
</gene>
<sequence>MVYSLSFDGRTACFRVEVGAAMNKEELFEEVLRELIAWYDQQRPGPGREPERYVVCAGLAVLERMKASYPLRQEDYITPKNQVRTSGPLIREILARFGETRNYASEGGRTTRGTRTAADSLVERLNNCACRDQLAALDPNDRGDIVHGLQGWLAEKVKEYFNQQRLEVEVDLSKPGPQIVGDILAAAAERKMAGAVAQHLVGAKLALRYPHLVIENYSYTTADQQLNRPGDFVVGDTVFHVTVAPMPAVLEKCASNLRNGYRPLLLTPESRLAAARQMAESLGIEKSTGIFPLESFVGQNVEEMAEFGKEKLAEQMRNLLLKYNERVAEAETNRALLIDVPANLGGNSDD</sequence>
<name>A0A494WUB6_9FIRM</name>
<organism evidence="1 2">
    <name type="scientific">Desulfofundulus salinus</name>
    <dbReference type="NCBI Taxonomy" id="2419843"/>
    <lineage>
        <taxon>Bacteria</taxon>
        <taxon>Bacillati</taxon>
        <taxon>Bacillota</taxon>
        <taxon>Clostridia</taxon>
        <taxon>Eubacteriales</taxon>
        <taxon>Peptococcaceae</taxon>
        <taxon>Desulfofundulus</taxon>
    </lineage>
</organism>
<comment type="caution">
    <text evidence="1">The sequence shown here is derived from an EMBL/GenBank/DDBJ whole genome shotgun (WGS) entry which is preliminary data.</text>
</comment>
<dbReference type="InterPro" id="IPR032564">
    <property type="entry name" value="DUF4928"/>
</dbReference>
<proteinExistence type="predicted"/>
<dbReference type="OrthoDB" id="4351134at2"/>
<reference evidence="1 2" key="1">
    <citation type="submission" date="2018-10" db="EMBL/GenBank/DDBJ databases">
        <authorList>
            <person name="Grouzdev D.S."/>
            <person name="Krutkina M.S."/>
            <person name="Tourova T.P."/>
            <person name="Nazina T.N."/>
        </authorList>
    </citation>
    <scope>NUCLEOTIDE SEQUENCE [LARGE SCALE GENOMIC DNA]</scope>
    <source>
        <strain evidence="1 2">435</strain>
    </source>
</reference>
<dbReference type="AlphaFoldDB" id="A0A494WUB6"/>
<dbReference type="Proteomes" id="UP000271256">
    <property type="component" value="Unassembled WGS sequence"/>
</dbReference>
<accession>A0A494WUB6</accession>